<dbReference type="Gene3D" id="3.90.190.20">
    <property type="entry name" value="Mur ligase, C-terminal domain"/>
    <property type="match status" value="1"/>
</dbReference>
<dbReference type="SUPFAM" id="SSF53244">
    <property type="entry name" value="MurD-like peptide ligases, peptide-binding domain"/>
    <property type="match status" value="1"/>
</dbReference>
<name>A0A844EGY6_9LACO</name>
<dbReference type="EMBL" id="WKKY01000686">
    <property type="protein sequence ID" value="MSE21915.1"/>
    <property type="molecule type" value="Genomic_DNA"/>
</dbReference>
<dbReference type="InterPro" id="IPR004101">
    <property type="entry name" value="Mur_ligase_C"/>
</dbReference>
<reference evidence="3 4" key="1">
    <citation type="submission" date="2019-11" db="EMBL/GenBank/DDBJ databases">
        <title>Draft Genome Sequence of Plant Growth-Promoting Rhizosphere-Associated Bacteria.</title>
        <authorList>
            <person name="Vasilyev I.Y."/>
            <person name="Radchenko V."/>
            <person name="Ilnitskaya E.V."/>
        </authorList>
    </citation>
    <scope>NUCLEOTIDE SEQUENCE [LARGE SCALE GENOMIC DNA]</scope>
    <source>
        <strain evidence="3 4">VRA_07sq_f</strain>
    </source>
</reference>
<evidence type="ECO:0000313" key="3">
    <source>
        <dbReference type="EMBL" id="MSE21915.1"/>
    </source>
</evidence>
<dbReference type="AlphaFoldDB" id="A0A844EGY6"/>
<dbReference type="PANTHER" id="PTHR23135">
    <property type="entry name" value="MUR LIGASE FAMILY MEMBER"/>
    <property type="match status" value="1"/>
</dbReference>
<proteinExistence type="predicted"/>
<dbReference type="Pfam" id="PF02875">
    <property type="entry name" value="Mur_ligase_C"/>
    <property type="match status" value="1"/>
</dbReference>
<keyword evidence="3" id="KW-0436">Ligase</keyword>
<dbReference type="PANTHER" id="PTHR23135:SF4">
    <property type="entry name" value="UDP-N-ACETYLMURAMOYL-L-ALANYL-D-GLUTAMATE--2,6-DIAMINOPIMELATE LIGASE MURE HOMOLOG, CHLOROPLASTIC"/>
    <property type="match status" value="1"/>
</dbReference>
<evidence type="ECO:0000313" key="4">
    <source>
        <dbReference type="Proteomes" id="UP000491237"/>
    </source>
</evidence>
<feature type="domain" description="Mur ligase C-terminal" evidence="2">
    <location>
        <begin position="2"/>
        <end position="56"/>
    </location>
</feature>
<evidence type="ECO:0000256" key="1">
    <source>
        <dbReference type="ARBA" id="ARBA00004752"/>
    </source>
</evidence>
<feature type="non-terminal residue" evidence="3">
    <location>
        <position position="1"/>
    </location>
</feature>
<comment type="pathway">
    <text evidence="1">Cell wall biogenesis; peptidoglycan biosynthesis.</text>
</comment>
<sequence>TDDPATEDPKAIAAEIADHIDQTRVNLEYIADRKAAITKAVTESKKGDLVVVAGKGHDNYQKINGQNVPYEGDATIVQNLVKGL</sequence>
<accession>A0A844EGY6</accession>
<gene>
    <name evidence="3" type="ORF">GKC44_11865</name>
</gene>
<comment type="caution">
    <text evidence="3">The sequence shown here is derived from an EMBL/GenBank/DDBJ whole genome shotgun (WGS) entry which is preliminary data.</text>
</comment>
<dbReference type="Proteomes" id="UP000491237">
    <property type="component" value="Unassembled WGS sequence"/>
</dbReference>
<protein>
    <submittedName>
        <fullName evidence="3">UDP-N-acetylmuramoyl-L-alanyl-D-glutamate--2, 6-diaminopimelate ligase</fullName>
    </submittedName>
</protein>
<dbReference type="InterPro" id="IPR036615">
    <property type="entry name" value="Mur_ligase_C_dom_sf"/>
</dbReference>
<organism evidence="3 4">
    <name type="scientific">Lentilactobacillus parabuchneri</name>
    <dbReference type="NCBI Taxonomy" id="152331"/>
    <lineage>
        <taxon>Bacteria</taxon>
        <taxon>Bacillati</taxon>
        <taxon>Bacillota</taxon>
        <taxon>Bacilli</taxon>
        <taxon>Lactobacillales</taxon>
        <taxon>Lactobacillaceae</taxon>
        <taxon>Lentilactobacillus</taxon>
    </lineage>
</organism>
<evidence type="ECO:0000259" key="2">
    <source>
        <dbReference type="Pfam" id="PF02875"/>
    </source>
</evidence>
<dbReference type="GO" id="GO:0016881">
    <property type="term" value="F:acid-amino acid ligase activity"/>
    <property type="evidence" value="ECO:0007669"/>
    <property type="project" value="InterPro"/>
</dbReference>